<evidence type="ECO:0000313" key="7">
    <source>
        <dbReference type="EMBL" id="OGD31024.1"/>
    </source>
</evidence>
<dbReference type="GO" id="GO:0071555">
    <property type="term" value="P:cell wall organization"/>
    <property type="evidence" value="ECO:0007669"/>
    <property type="project" value="UniProtKB-KW"/>
</dbReference>
<dbReference type="GO" id="GO:0008360">
    <property type="term" value="P:regulation of cell shape"/>
    <property type="evidence" value="ECO:0007669"/>
    <property type="project" value="UniProtKB-KW"/>
</dbReference>
<dbReference type="InterPro" id="IPR003447">
    <property type="entry name" value="FEMABX"/>
</dbReference>
<dbReference type="Pfam" id="PF02388">
    <property type="entry name" value="FemAB"/>
    <property type="match status" value="2"/>
</dbReference>
<keyword evidence="6" id="KW-0961">Cell wall biogenesis/degradation</keyword>
<keyword evidence="3" id="KW-0133">Cell shape</keyword>
<dbReference type="PROSITE" id="PS51191">
    <property type="entry name" value="FEMABX"/>
    <property type="match status" value="1"/>
</dbReference>
<keyword evidence="2" id="KW-0808">Transferase</keyword>
<evidence type="ECO:0008006" key="9">
    <source>
        <dbReference type="Google" id="ProtNLM"/>
    </source>
</evidence>
<dbReference type="GO" id="GO:0016755">
    <property type="term" value="F:aminoacyltransferase activity"/>
    <property type="evidence" value="ECO:0007669"/>
    <property type="project" value="InterPro"/>
</dbReference>
<dbReference type="SUPFAM" id="SSF55729">
    <property type="entry name" value="Acyl-CoA N-acyltransferases (Nat)"/>
    <property type="match status" value="2"/>
</dbReference>
<dbReference type="GO" id="GO:0009252">
    <property type="term" value="P:peptidoglycan biosynthetic process"/>
    <property type="evidence" value="ECO:0007669"/>
    <property type="project" value="UniProtKB-KW"/>
</dbReference>
<keyword evidence="5" id="KW-0012">Acyltransferase</keyword>
<protein>
    <recommendedName>
        <fullName evidence="9">BioF2-like acetyltransferase domain-containing protein</fullName>
    </recommendedName>
</protein>
<proteinExistence type="inferred from homology"/>
<evidence type="ECO:0000256" key="1">
    <source>
        <dbReference type="ARBA" id="ARBA00009943"/>
    </source>
</evidence>
<reference evidence="7 8" key="1">
    <citation type="journal article" date="2016" name="Nat. Commun.">
        <title>Thousands of microbial genomes shed light on interconnected biogeochemical processes in an aquifer system.</title>
        <authorList>
            <person name="Anantharaman K."/>
            <person name="Brown C.T."/>
            <person name="Hug L.A."/>
            <person name="Sharon I."/>
            <person name="Castelle C.J."/>
            <person name="Probst A.J."/>
            <person name="Thomas B.C."/>
            <person name="Singh A."/>
            <person name="Wilkins M.J."/>
            <person name="Karaoz U."/>
            <person name="Brodie E.L."/>
            <person name="Williams K.H."/>
            <person name="Hubbard S.S."/>
            <person name="Banfield J.F."/>
        </authorList>
    </citation>
    <scope>NUCLEOTIDE SEQUENCE [LARGE SCALE GENOMIC DNA]</scope>
</reference>
<sequence>MKKELKRRLKRSENNMPWFIADDNFKEHWNRFVIEHDGSFLQSREWGEFQKKTGRKIWPLWYKDGDEIQAVALIIRHGLPFGFSYLYCPRGPLFNFQFSPPAGGFNFQKKSKIFEGLLEKIKEINAKEKAIFFKIEPGADFPFNLSDFGFMKSKKEIQPSQTVILDLTKTEEELLAEMKSKTRYNINLAERKDIKITQQTTHNSQLTTFLELLKETAEREGFRLHPKEYYEKLFAAHSPNFSVELFLAEYNGKTIAAHLLVFFGNPARTTDVIQSGGQAVYLHGASSREHKDAMAPYLLHWEAIKEAKRRGYLTYDFWGISEKKWPGLTRFKKGFGGAEKEYPGAFDLVFAQFWYWVYNIVRKII</sequence>
<evidence type="ECO:0000313" key="8">
    <source>
        <dbReference type="Proteomes" id="UP000179184"/>
    </source>
</evidence>
<dbReference type="EMBL" id="MEYN01000007">
    <property type="protein sequence ID" value="OGD31024.1"/>
    <property type="molecule type" value="Genomic_DNA"/>
</dbReference>
<gene>
    <name evidence="7" type="ORF">A2W60_01040</name>
</gene>
<dbReference type="InterPro" id="IPR050644">
    <property type="entry name" value="PG_Glycine_Bridge_Synth"/>
</dbReference>
<comment type="caution">
    <text evidence="7">The sequence shown here is derived from an EMBL/GenBank/DDBJ whole genome shotgun (WGS) entry which is preliminary data.</text>
</comment>
<dbReference type="AlphaFoldDB" id="A0A1F5BK83"/>
<evidence type="ECO:0000256" key="3">
    <source>
        <dbReference type="ARBA" id="ARBA00022960"/>
    </source>
</evidence>
<dbReference type="PANTHER" id="PTHR36174">
    <property type="entry name" value="LIPID II:GLYCINE GLYCYLTRANSFERASE"/>
    <property type="match status" value="1"/>
</dbReference>
<dbReference type="Gene3D" id="3.40.630.30">
    <property type="match status" value="2"/>
</dbReference>
<name>A0A1F5BK83_9BACT</name>
<evidence type="ECO:0000256" key="2">
    <source>
        <dbReference type="ARBA" id="ARBA00022679"/>
    </source>
</evidence>
<comment type="similarity">
    <text evidence="1">Belongs to the FemABX family.</text>
</comment>
<organism evidence="7 8">
    <name type="scientific">Candidatus Azambacteria bacterium RIFCSPHIGHO2_02_46_12</name>
    <dbReference type="NCBI Taxonomy" id="1797295"/>
    <lineage>
        <taxon>Bacteria</taxon>
        <taxon>Candidatus Azamiibacteriota</taxon>
    </lineage>
</organism>
<dbReference type="PANTHER" id="PTHR36174:SF1">
    <property type="entry name" value="LIPID II:GLYCINE GLYCYLTRANSFERASE"/>
    <property type="match status" value="1"/>
</dbReference>
<evidence type="ECO:0000256" key="6">
    <source>
        <dbReference type="ARBA" id="ARBA00023316"/>
    </source>
</evidence>
<evidence type="ECO:0000256" key="4">
    <source>
        <dbReference type="ARBA" id="ARBA00022984"/>
    </source>
</evidence>
<dbReference type="Proteomes" id="UP000179184">
    <property type="component" value="Unassembled WGS sequence"/>
</dbReference>
<dbReference type="InterPro" id="IPR016181">
    <property type="entry name" value="Acyl_CoA_acyltransferase"/>
</dbReference>
<evidence type="ECO:0000256" key="5">
    <source>
        <dbReference type="ARBA" id="ARBA00023315"/>
    </source>
</evidence>
<accession>A0A1F5BK83</accession>
<keyword evidence="4" id="KW-0573">Peptidoglycan synthesis</keyword>